<reference evidence="5" key="1">
    <citation type="journal article" date="2018" name="DNA Res.">
        <title>Multiple hybrid de novo genome assembly of finger millet, an orphan allotetraploid crop.</title>
        <authorList>
            <person name="Hatakeyama M."/>
            <person name="Aluri S."/>
            <person name="Balachadran M.T."/>
            <person name="Sivarajan S.R."/>
            <person name="Patrignani A."/>
            <person name="Gruter S."/>
            <person name="Poveda L."/>
            <person name="Shimizu-Inatsugi R."/>
            <person name="Baeten J."/>
            <person name="Francoijs K.J."/>
            <person name="Nataraja K.N."/>
            <person name="Reddy Y.A.N."/>
            <person name="Phadnis S."/>
            <person name="Ravikumar R.L."/>
            <person name="Schlapbach R."/>
            <person name="Sreeman S.M."/>
            <person name="Shimizu K.K."/>
        </authorList>
    </citation>
    <scope>NUCLEOTIDE SEQUENCE</scope>
</reference>
<comment type="subcellular location">
    <subcellularLocation>
        <location evidence="1">Membrane</location>
        <topology evidence="1">Single-pass membrane protein</topology>
    </subcellularLocation>
</comment>
<organism evidence="5 6">
    <name type="scientific">Eleusine coracana subsp. coracana</name>
    <dbReference type="NCBI Taxonomy" id="191504"/>
    <lineage>
        <taxon>Eukaryota</taxon>
        <taxon>Viridiplantae</taxon>
        <taxon>Streptophyta</taxon>
        <taxon>Embryophyta</taxon>
        <taxon>Tracheophyta</taxon>
        <taxon>Spermatophyta</taxon>
        <taxon>Magnoliopsida</taxon>
        <taxon>Liliopsida</taxon>
        <taxon>Poales</taxon>
        <taxon>Poaceae</taxon>
        <taxon>PACMAD clade</taxon>
        <taxon>Chloridoideae</taxon>
        <taxon>Cynodonteae</taxon>
        <taxon>Eleusininae</taxon>
        <taxon>Eleusine</taxon>
    </lineage>
</organism>
<feature type="signal peptide" evidence="3">
    <location>
        <begin position="1"/>
        <end position="27"/>
    </location>
</feature>
<evidence type="ECO:0000313" key="5">
    <source>
        <dbReference type="EMBL" id="GJN05154.1"/>
    </source>
</evidence>
<sequence>MQAAMMIELLRVAPVLVIALVASQAVSDNTDGTSPPGCPTMCGDVHIPYPFGVSERCSWDESFTVSCNSSFSPPRPYFGNIEIVDITVETGDMRVFSAVSRICYNSSKTVSNRHSWSFDFTDSPFLVSPGKNEFTGIGCYTQAMLRGKEDAWQLLQRLRDNVH</sequence>
<dbReference type="AlphaFoldDB" id="A0AAV5D3E2"/>
<comment type="caution">
    <text evidence="5">The sequence shown here is derived from an EMBL/GenBank/DDBJ whole genome shotgun (WGS) entry which is preliminary data.</text>
</comment>
<dbReference type="PANTHER" id="PTHR33491">
    <property type="entry name" value="OSJNBA0016N04.9 PROTEIN"/>
    <property type="match status" value="1"/>
</dbReference>
<accession>A0AAV5D3E2</accession>
<feature type="domain" description="Wall-associated receptor kinase galacturonan-binding" evidence="4">
    <location>
        <begin position="38"/>
        <end position="95"/>
    </location>
</feature>
<name>A0AAV5D3E2_ELECO</name>
<dbReference type="EMBL" id="BQKI01000011">
    <property type="protein sequence ID" value="GJN05154.1"/>
    <property type="molecule type" value="Genomic_DNA"/>
</dbReference>
<evidence type="ECO:0000256" key="1">
    <source>
        <dbReference type="ARBA" id="ARBA00004167"/>
    </source>
</evidence>
<feature type="chain" id="PRO_5043551412" description="Wall-associated receptor kinase galacturonan-binding domain-containing protein" evidence="3">
    <location>
        <begin position="28"/>
        <end position="163"/>
    </location>
</feature>
<keyword evidence="6" id="KW-1185">Reference proteome</keyword>
<dbReference type="Pfam" id="PF13947">
    <property type="entry name" value="GUB_WAK_bind"/>
    <property type="match status" value="1"/>
</dbReference>
<dbReference type="GO" id="GO:0030247">
    <property type="term" value="F:polysaccharide binding"/>
    <property type="evidence" value="ECO:0007669"/>
    <property type="project" value="InterPro"/>
</dbReference>
<keyword evidence="2 3" id="KW-0732">Signal</keyword>
<evidence type="ECO:0000256" key="3">
    <source>
        <dbReference type="SAM" id="SignalP"/>
    </source>
</evidence>
<dbReference type="InterPro" id="IPR025287">
    <property type="entry name" value="WAK_GUB"/>
</dbReference>
<evidence type="ECO:0000256" key="2">
    <source>
        <dbReference type="ARBA" id="ARBA00022729"/>
    </source>
</evidence>
<gene>
    <name evidence="5" type="primary">ga22762</name>
    <name evidence="5" type="ORF">PR202_ga22762</name>
</gene>
<proteinExistence type="predicted"/>
<dbReference type="Proteomes" id="UP001054889">
    <property type="component" value="Unassembled WGS sequence"/>
</dbReference>
<evidence type="ECO:0000313" key="6">
    <source>
        <dbReference type="Proteomes" id="UP001054889"/>
    </source>
</evidence>
<dbReference type="GO" id="GO:0016020">
    <property type="term" value="C:membrane"/>
    <property type="evidence" value="ECO:0007669"/>
    <property type="project" value="UniProtKB-SubCell"/>
</dbReference>
<reference evidence="5" key="2">
    <citation type="submission" date="2021-12" db="EMBL/GenBank/DDBJ databases">
        <title>Resequencing data analysis of finger millet.</title>
        <authorList>
            <person name="Hatakeyama M."/>
            <person name="Aluri S."/>
            <person name="Balachadran M.T."/>
            <person name="Sivarajan S.R."/>
            <person name="Poveda L."/>
            <person name="Shimizu-Inatsugi R."/>
            <person name="Schlapbach R."/>
            <person name="Sreeman S.M."/>
            <person name="Shimizu K.K."/>
        </authorList>
    </citation>
    <scope>NUCLEOTIDE SEQUENCE</scope>
</reference>
<evidence type="ECO:0000259" key="4">
    <source>
        <dbReference type="Pfam" id="PF13947"/>
    </source>
</evidence>
<protein>
    <recommendedName>
        <fullName evidence="4">Wall-associated receptor kinase galacturonan-binding domain-containing protein</fullName>
    </recommendedName>
</protein>